<dbReference type="EMBL" id="JAVRIE010000005">
    <property type="protein sequence ID" value="MDT0583418.1"/>
    <property type="molecule type" value="Genomic_DNA"/>
</dbReference>
<evidence type="ECO:0000313" key="2">
    <source>
        <dbReference type="EMBL" id="MDT0583418.1"/>
    </source>
</evidence>
<protein>
    <submittedName>
        <fullName evidence="2">Uncharacterized protein</fullName>
    </submittedName>
</protein>
<feature type="chain" id="PRO_5043578026" evidence="1">
    <location>
        <begin position="35"/>
        <end position="133"/>
    </location>
</feature>
<evidence type="ECO:0000256" key="1">
    <source>
        <dbReference type="SAM" id="SignalP"/>
    </source>
</evidence>
<keyword evidence="3" id="KW-1185">Reference proteome</keyword>
<feature type="signal peptide" evidence="1">
    <location>
        <begin position="1"/>
        <end position="34"/>
    </location>
</feature>
<accession>A0AAW8R5T6</accession>
<proteinExistence type="predicted"/>
<dbReference type="AlphaFoldDB" id="A0AAW8R5T6"/>
<dbReference type="RefSeq" id="WP_311362192.1">
    <property type="nucleotide sequence ID" value="NZ_JAVRIE010000005.1"/>
</dbReference>
<name>A0AAW8R5T6_9ALTE</name>
<organism evidence="2 3">
    <name type="scientific">Brumicola blandensis</name>
    <dbReference type="NCBI Taxonomy" id="3075611"/>
    <lineage>
        <taxon>Bacteria</taxon>
        <taxon>Pseudomonadati</taxon>
        <taxon>Pseudomonadota</taxon>
        <taxon>Gammaproteobacteria</taxon>
        <taxon>Alteromonadales</taxon>
        <taxon>Alteromonadaceae</taxon>
        <taxon>Brumicola</taxon>
    </lineage>
</organism>
<sequence length="133" mass="14726">MKLCNFAKVAKEIILSGLLALSLFALLAGQSARANVEQDVPVELEKKIATSIATLTVLEQAYFEEKQRLSHIELAFQNNEKGIAEVFEQAIVFHNLEDALITVRASLVKELLLLKASQVYENGTAETKKARLL</sequence>
<dbReference type="Proteomes" id="UP001249020">
    <property type="component" value="Unassembled WGS sequence"/>
</dbReference>
<evidence type="ECO:0000313" key="3">
    <source>
        <dbReference type="Proteomes" id="UP001249020"/>
    </source>
</evidence>
<reference evidence="2 3" key="1">
    <citation type="submission" date="2023-09" db="EMBL/GenBank/DDBJ databases">
        <authorList>
            <person name="Rey-Velasco X."/>
        </authorList>
    </citation>
    <scope>NUCLEOTIDE SEQUENCE [LARGE SCALE GENOMIC DNA]</scope>
    <source>
        <strain evidence="2 3">W409</strain>
    </source>
</reference>
<keyword evidence="1" id="KW-0732">Signal</keyword>
<gene>
    <name evidence="2" type="ORF">RM544_12780</name>
</gene>
<comment type="caution">
    <text evidence="2">The sequence shown here is derived from an EMBL/GenBank/DDBJ whole genome shotgun (WGS) entry which is preliminary data.</text>
</comment>